<keyword evidence="3" id="KW-1185">Reference proteome</keyword>
<sequence length="214" mass="23457">MNSTCAKYYSSLFSRGMRSLALRVLPVLLVLLATTLTACKTPPQVSEPAPVVAASLPAPAPLAVNETEDLLAYYQRTRLLPQTDLPRMLADLNVLARNPHRDVQRAIILGFMRGNGDLARAQAVLDGVVKSSDADAEHIKPLAYFLYTNYAEWRRLDEAADKQGQQLKDAQRRADQLSQKLEDLKAIERQLPARSKGAPTSPPSSPAPAGENKQ</sequence>
<evidence type="ECO:0000313" key="2">
    <source>
        <dbReference type="EMBL" id="GGC96113.1"/>
    </source>
</evidence>
<dbReference type="AlphaFoldDB" id="A0A916UZQ2"/>
<protein>
    <submittedName>
        <fullName evidence="2">Uncharacterized protein</fullName>
    </submittedName>
</protein>
<organism evidence="2 3">
    <name type="scientific">Undibacterium terreum</name>
    <dbReference type="NCBI Taxonomy" id="1224302"/>
    <lineage>
        <taxon>Bacteria</taxon>
        <taxon>Pseudomonadati</taxon>
        <taxon>Pseudomonadota</taxon>
        <taxon>Betaproteobacteria</taxon>
        <taxon>Burkholderiales</taxon>
        <taxon>Oxalobacteraceae</taxon>
        <taxon>Undibacterium</taxon>
    </lineage>
</organism>
<dbReference type="EMBL" id="BMED01000006">
    <property type="protein sequence ID" value="GGC96113.1"/>
    <property type="molecule type" value="Genomic_DNA"/>
</dbReference>
<reference evidence="2" key="1">
    <citation type="journal article" date="2014" name="Int. J. Syst. Evol. Microbiol.">
        <title>Complete genome sequence of Corynebacterium casei LMG S-19264T (=DSM 44701T), isolated from a smear-ripened cheese.</title>
        <authorList>
            <consortium name="US DOE Joint Genome Institute (JGI-PGF)"/>
            <person name="Walter F."/>
            <person name="Albersmeier A."/>
            <person name="Kalinowski J."/>
            <person name="Ruckert C."/>
        </authorList>
    </citation>
    <scope>NUCLEOTIDE SEQUENCE</scope>
    <source>
        <strain evidence="2">CGMCC 1.10998</strain>
    </source>
</reference>
<evidence type="ECO:0000313" key="3">
    <source>
        <dbReference type="Proteomes" id="UP000637423"/>
    </source>
</evidence>
<gene>
    <name evidence="2" type="ORF">GCM10011396_49400</name>
</gene>
<accession>A0A916UZQ2</accession>
<feature type="region of interest" description="Disordered" evidence="1">
    <location>
        <begin position="185"/>
        <end position="214"/>
    </location>
</feature>
<comment type="caution">
    <text evidence="2">The sequence shown here is derived from an EMBL/GenBank/DDBJ whole genome shotgun (WGS) entry which is preliminary data.</text>
</comment>
<name>A0A916UZQ2_9BURK</name>
<dbReference type="Proteomes" id="UP000637423">
    <property type="component" value="Unassembled WGS sequence"/>
</dbReference>
<dbReference type="RefSeq" id="WP_188568803.1">
    <property type="nucleotide sequence ID" value="NZ_BMED01000006.1"/>
</dbReference>
<reference evidence="2" key="2">
    <citation type="submission" date="2020-09" db="EMBL/GenBank/DDBJ databases">
        <authorList>
            <person name="Sun Q."/>
            <person name="Zhou Y."/>
        </authorList>
    </citation>
    <scope>NUCLEOTIDE SEQUENCE</scope>
    <source>
        <strain evidence="2">CGMCC 1.10998</strain>
    </source>
</reference>
<proteinExistence type="predicted"/>
<evidence type="ECO:0000256" key="1">
    <source>
        <dbReference type="SAM" id="MobiDB-lite"/>
    </source>
</evidence>